<proteinExistence type="predicted"/>
<dbReference type="InterPro" id="IPR016032">
    <property type="entry name" value="Sig_transdc_resp-reg_C-effctor"/>
</dbReference>
<gene>
    <name evidence="2" type="ORF">V4F39_14785</name>
</gene>
<evidence type="ECO:0000313" key="3">
    <source>
        <dbReference type="Proteomes" id="UP001336250"/>
    </source>
</evidence>
<accession>A0AAW9QJF4</accession>
<evidence type="ECO:0000313" key="2">
    <source>
        <dbReference type="EMBL" id="MEF7615185.1"/>
    </source>
</evidence>
<dbReference type="EMBL" id="JAZIBG010000028">
    <property type="protein sequence ID" value="MEF7615185.1"/>
    <property type="molecule type" value="Genomic_DNA"/>
</dbReference>
<keyword evidence="3" id="KW-1185">Reference proteome</keyword>
<feature type="domain" description="HTH luxR-type" evidence="1">
    <location>
        <begin position="159"/>
        <end position="216"/>
    </location>
</feature>
<name>A0AAW9QJF4_9BURK</name>
<dbReference type="GO" id="GO:0003677">
    <property type="term" value="F:DNA binding"/>
    <property type="evidence" value="ECO:0007669"/>
    <property type="project" value="InterPro"/>
</dbReference>
<sequence>MLNVLLPALGGVLGVPSGHRAPRPDQGPERRASAAPWHWLKLALDEVDYGLVIVVQPGRVVHMNHVARAELDGEHPLRMAGEHLQTRWSGDEGPVRDALADAAQRDRRCMLAIGQGTGRVSIAVVPLPAADVGEVGATLLMFSKRQVCQQLSVEGFARCHGLTAAETQVLKALCAGVTPNEAAKCLGVRLSTVRTQVGSIRAKTGAQSIRDLMQQVARLPPLVSALRTQAAADRRPAPRLDA</sequence>
<organism evidence="2 3">
    <name type="scientific">Aquincola agrisoli</name>
    <dbReference type="NCBI Taxonomy" id="3119538"/>
    <lineage>
        <taxon>Bacteria</taxon>
        <taxon>Pseudomonadati</taxon>
        <taxon>Pseudomonadota</taxon>
        <taxon>Betaproteobacteria</taxon>
        <taxon>Burkholderiales</taxon>
        <taxon>Sphaerotilaceae</taxon>
        <taxon>Aquincola</taxon>
    </lineage>
</organism>
<dbReference type="RefSeq" id="WP_332290323.1">
    <property type="nucleotide sequence ID" value="NZ_JAZIBG010000028.1"/>
</dbReference>
<dbReference type="SMART" id="SM00421">
    <property type="entry name" value="HTH_LUXR"/>
    <property type="match status" value="1"/>
</dbReference>
<dbReference type="SUPFAM" id="SSF46894">
    <property type="entry name" value="C-terminal effector domain of the bipartite response regulators"/>
    <property type="match status" value="1"/>
</dbReference>
<protein>
    <submittedName>
        <fullName evidence="2">Helix-turn-helix transcriptional regulator</fullName>
    </submittedName>
</protein>
<dbReference type="InterPro" id="IPR000792">
    <property type="entry name" value="Tscrpt_reg_LuxR_C"/>
</dbReference>
<dbReference type="InterPro" id="IPR036388">
    <property type="entry name" value="WH-like_DNA-bd_sf"/>
</dbReference>
<reference evidence="2 3" key="1">
    <citation type="submission" date="2024-02" db="EMBL/GenBank/DDBJ databases">
        <title>Genome sequence of Aquincola sp. MAHUQ-54.</title>
        <authorList>
            <person name="Huq M.A."/>
        </authorList>
    </citation>
    <scope>NUCLEOTIDE SEQUENCE [LARGE SCALE GENOMIC DNA]</scope>
    <source>
        <strain evidence="2 3">MAHUQ-54</strain>
    </source>
</reference>
<evidence type="ECO:0000259" key="1">
    <source>
        <dbReference type="SMART" id="SM00421"/>
    </source>
</evidence>
<dbReference type="AlphaFoldDB" id="A0AAW9QJF4"/>
<dbReference type="Gene3D" id="1.10.10.10">
    <property type="entry name" value="Winged helix-like DNA-binding domain superfamily/Winged helix DNA-binding domain"/>
    <property type="match status" value="1"/>
</dbReference>
<dbReference type="GO" id="GO:0006355">
    <property type="term" value="P:regulation of DNA-templated transcription"/>
    <property type="evidence" value="ECO:0007669"/>
    <property type="project" value="InterPro"/>
</dbReference>
<comment type="caution">
    <text evidence="2">The sequence shown here is derived from an EMBL/GenBank/DDBJ whole genome shotgun (WGS) entry which is preliminary data.</text>
</comment>
<dbReference type="Proteomes" id="UP001336250">
    <property type="component" value="Unassembled WGS sequence"/>
</dbReference>